<dbReference type="EMBL" id="JACCFW010000001">
    <property type="protein sequence ID" value="NYJ76060.1"/>
    <property type="molecule type" value="Genomic_DNA"/>
</dbReference>
<sequence length="190" mass="20689">MSDYEVTGARLTVPFTSHGLEGSIEVGVHRNQDPVASGHTRLLPDVEPLALQGFPVVTASVHLDAVGPAGVFGWVQLVTQRLERGEIHRAVDAVDWMAPFCAFGYLPTFMDAPANPGDRDVTWSADTFLVQLPDVSRTRRLQPLGGFQWGYRLAGGRPAGLLPLRTADAAGWRDLRVVLGREHPGWQTEG</sequence>
<proteinExistence type="predicted"/>
<gene>
    <name evidence="1" type="ORF">HNR15_003023</name>
</gene>
<dbReference type="AlphaFoldDB" id="A0A853DN70"/>
<keyword evidence="2" id="KW-1185">Reference proteome</keyword>
<dbReference type="Proteomes" id="UP000571817">
    <property type="component" value="Unassembled WGS sequence"/>
</dbReference>
<comment type="caution">
    <text evidence="1">The sequence shown here is derived from an EMBL/GenBank/DDBJ whole genome shotgun (WGS) entry which is preliminary data.</text>
</comment>
<organism evidence="1 2">
    <name type="scientific">Allobranchiibius huperziae</name>
    <dbReference type="NCBI Taxonomy" id="1874116"/>
    <lineage>
        <taxon>Bacteria</taxon>
        <taxon>Bacillati</taxon>
        <taxon>Actinomycetota</taxon>
        <taxon>Actinomycetes</taxon>
        <taxon>Micrococcales</taxon>
        <taxon>Dermacoccaceae</taxon>
        <taxon>Allobranchiibius</taxon>
    </lineage>
</organism>
<accession>A0A853DN70</accession>
<dbReference type="RefSeq" id="WP_179483161.1">
    <property type="nucleotide sequence ID" value="NZ_JACCFW010000001.1"/>
</dbReference>
<evidence type="ECO:0000313" key="1">
    <source>
        <dbReference type="EMBL" id="NYJ76060.1"/>
    </source>
</evidence>
<reference evidence="1 2" key="1">
    <citation type="submission" date="2020-07" db="EMBL/GenBank/DDBJ databases">
        <title>Sequencing the genomes of 1000 actinobacteria strains.</title>
        <authorList>
            <person name="Klenk H.-P."/>
        </authorList>
    </citation>
    <scope>NUCLEOTIDE SEQUENCE [LARGE SCALE GENOMIC DNA]</scope>
    <source>
        <strain evidence="1 2">DSM 29531</strain>
    </source>
</reference>
<protein>
    <submittedName>
        <fullName evidence="1">Uncharacterized protein</fullName>
    </submittedName>
</protein>
<name>A0A853DN70_9MICO</name>
<evidence type="ECO:0000313" key="2">
    <source>
        <dbReference type="Proteomes" id="UP000571817"/>
    </source>
</evidence>